<feature type="signal peptide" evidence="1">
    <location>
        <begin position="1"/>
        <end position="24"/>
    </location>
</feature>
<evidence type="ECO:0008006" key="4">
    <source>
        <dbReference type="Google" id="ProtNLM"/>
    </source>
</evidence>
<dbReference type="EMBL" id="JACVXC010000001">
    <property type="protein sequence ID" value="MBD0834494.1"/>
    <property type="molecule type" value="Genomic_DNA"/>
</dbReference>
<keyword evidence="1" id="KW-0732">Signal</keyword>
<organism evidence="2 3">
    <name type="scientific">Aestuariibaculum suncheonense</name>
    <dbReference type="NCBI Taxonomy" id="1028745"/>
    <lineage>
        <taxon>Bacteria</taxon>
        <taxon>Pseudomonadati</taxon>
        <taxon>Bacteroidota</taxon>
        <taxon>Flavobacteriia</taxon>
        <taxon>Flavobacteriales</taxon>
        <taxon>Flavobacteriaceae</taxon>
    </lineage>
</organism>
<protein>
    <recommendedName>
        <fullName evidence="4">Outermembrane protein</fullName>
    </recommendedName>
</protein>
<evidence type="ECO:0000313" key="3">
    <source>
        <dbReference type="Proteomes" id="UP000602057"/>
    </source>
</evidence>
<reference evidence="2" key="2">
    <citation type="submission" date="2020-09" db="EMBL/GenBank/DDBJ databases">
        <authorList>
            <person name="Wu Z."/>
        </authorList>
    </citation>
    <scope>NUCLEOTIDE SEQUENCE</scope>
    <source>
        <strain evidence="2">SC17</strain>
    </source>
</reference>
<name>A0A8J6UFT0_9FLAO</name>
<reference evidence="2" key="1">
    <citation type="journal article" date="2013" name="Int. J. Syst. Evol. Microbiol.">
        <title>Aestuariibaculum suncheonense gen. nov., sp. nov., a marine bacterium of the family Flavobacteriaceae isolated from a tidal flat and emended descriptions of the genera Gaetbulibacter and Tamlana.</title>
        <authorList>
            <person name="Jeong S.H."/>
            <person name="Park M.S."/>
            <person name="Jin H.M."/>
            <person name="Lee K."/>
            <person name="Park W."/>
            <person name="Jeon C.O."/>
        </authorList>
    </citation>
    <scope>NUCLEOTIDE SEQUENCE</scope>
    <source>
        <strain evidence="2">SC17</strain>
    </source>
</reference>
<dbReference type="AlphaFoldDB" id="A0A8J6UFT0"/>
<accession>A0A8J6UFT0</accession>
<dbReference type="Proteomes" id="UP000602057">
    <property type="component" value="Unassembled WGS sequence"/>
</dbReference>
<dbReference type="RefSeq" id="WP_188214963.1">
    <property type="nucleotide sequence ID" value="NZ_BAABGH010000004.1"/>
</dbReference>
<evidence type="ECO:0000313" key="2">
    <source>
        <dbReference type="EMBL" id="MBD0834494.1"/>
    </source>
</evidence>
<keyword evidence="3" id="KW-1185">Reference proteome</keyword>
<proteinExistence type="predicted"/>
<gene>
    <name evidence="2" type="ORF">ICJ84_03490</name>
</gene>
<feature type="chain" id="PRO_5035151329" description="Outermembrane protein" evidence="1">
    <location>
        <begin position="25"/>
        <end position="287"/>
    </location>
</feature>
<evidence type="ECO:0000256" key="1">
    <source>
        <dbReference type="SAM" id="SignalP"/>
    </source>
</evidence>
<sequence>MTKHAVKPILLGLAFLLSSFTICAQENNSSKYTENNKGKFFISWGGNRERYSKSDITFKGEDYNFTIKNATAHDKPKGWHIDYINPTRITIPQTNVKVGYFFSDKYTVSLGIDHMKYVMDRNESRRLDGYIDLPESETGSVYNGIYDNDAFLVSEDFLKFEHTNGLNYVYAEIARFDDISSIFGIINTDKFQINFTEGLAAGALVPKTNTTLLLKDRYDEFHLSGYGISATAGLNLLFFKHFFVQIDMRGGYINMPDIRTTSNTAESASQHFMFIQNIISIGGMFRI</sequence>
<comment type="caution">
    <text evidence="2">The sequence shown here is derived from an EMBL/GenBank/DDBJ whole genome shotgun (WGS) entry which is preliminary data.</text>
</comment>